<dbReference type="GO" id="GO:0004175">
    <property type="term" value="F:endopeptidase activity"/>
    <property type="evidence" value="ECO:0007669"/>
    <property type="project" value="UniProtKB-ARBA"/>
</dbReference>
<dbReference type="InterPro" id="IPR003675">
    <property type="entry name" value="Rce1/LyrA-like_dom"/>
</dbReference>
<dbReference type="PANTHER" id="PTHR36435:SF1">
    <property type="entry name" value="CAAX AMINO TERMINAL PROTEASE FAMILY PROTEIN"/>
    <property type="match status" value="1"/>
</dbReference>
<keyword evidence="5" id="KW-1185">Reference proteome</keyword>
<dbReference type="Pfam" id="PF02517">
    <property type="entry name" value="Rce1-like"/>
    <property type="match status" value="1"/>
</dbReference>
<feature type="transmembrane region" description="Helical" evidence="2">
    <location>
        <begin position="20"/>
        <end position="44"/>
    </location>
</feature>
<evidence type="ECO:0000313" key="5">
    <source>
        <dbReference type="Proteomes" id="UP000019050"/>
    </source>
</evidence>
<keyword evidence="4" id="KW-0378">Hydrolase</keyword>
<keyword evidence="2" id="KW-1133">Transmembrane helix</keyword>
<dbReference type="Proteomes" id="UP000019050">
    <property type="component" value="Unassembled WGS sequence"/>
</dbReference>
<dbReference type="eggNOG" id="COG1266">
    <property type="taxonomic scope" value="Bacteria"/>
</dbReference>
<proteinExistence type="inferred from homology"/>
<keyword evidence="2" id="KW-0812">Transmembrane</keyword>
<dbReference type="GO" id="GO:0006508">
    <property type="term" value="P:proteolysis"/>
    <property type="evidence" value="ECO:0007669"/>
    <property type="project" value="UniProtKB-KW"/>
</dbReference>
<keyword evidence="2" id="KW-0472">Membrane</keyword>
<name>W1Q5D2_ABIDE</name>
<feature type="domain" description="CAAX prenyl protease 2/Lysostaphin resistance protein A-like" evidence="3">
    <location>
        <begin position="148"/>
        <end position="236"/>
    </location>
</feature>
<dbReference type="AlphaFoldDB" id="W1Q5D2"/>
<dbReference type="EMBL" id="ACIN03000014">
    <property type="protein sequence ID" value="ESK65069.1"/>
    <property type="molecule type" value="Genomic_DNA"/>
</dbReference>
<feature type="transmembrane region" description="Helical" evidence="2">
    <location>
        <begin position="64"/>
        <end position="89"/>
    </location>
</feature>
<keyword evidence="4" id="KW-0645">Protease</keyword>
<evidence type="ECO:0000259" key="3">
    <source>
        <dbReference type="Pfam" id="PF02517"/>
    </source>
</evidence>
<dbReference type="OrthoDB" id="8607342at2"/>
<comment type="caution">
    <text evidence="4">The sequence shown here is derived from an EMBL/GenBank/DDBJ whole genome shotgun (WGS) entry which is preliminary data.</text>
</comment>
<feature type="transmembrane region" description="Helical" evidence="2">
    <location>
        <begin position="225"/>
        <end position="243"/>
    </location>
</feature>
<organism evidence="4 5">
    <name type="scientific">Abiotrophia defectiva ATCC 49176</name>
    <dbReference type="NCBI Taxonomy" id="592010"/>
    <lineage>
        <taxon>Bacteria</taxon>
        <taxon>Bacillati</taxon>
        <taxon>Bacillota</taxon>
        <taxon>Bacilli</taxon>
        <taxon>Lactobacillales</taxon>
        <taxon>Aerococcaceae</taxon>
        <taxon>Abiotrophia</taxon>
    </lineage>
</organism>
<dbReference type="HOGENOM" id="CLU_079560_3_2_9"/>
<feature type="transmembrane region" description="Helical" evidence="2">
    <location>
        <begin position="200"/>
        <end position="218"/>
    </location>
</feature>
<evidence type="ECO:0000256" key="1">
    <source>
        <dbReference type="ARBA" id="ARBA00009067"/>
    </source>
</evidence>
<accession>W1Q5D2</accession>
<comment type="similarity">
    <text evidence="1">Belongs to the UPF0177 family.</text>
</comment>
<reference evidence="4" key="1">
    <citation type="submission" date="2013-06" db="EMBL/GenBank/DDBJ databases">
        <authorList>
            <person name="Weinstock G."/>
            <person name="Sodergren E."/>
            <person name="Clifton S."/>
            <person name="Fulton L."/>
            <person name="Fulton B."/>
            <person name="Courtney L."/>
            <person name="Fronick C."/>
            <person name="Harrison M."/>
            <person name="Strong C."/>
            <person name="Farmer C."/>
            <person name="Delahaunty K."/>
            <person name="Markovic C."/>
            <person name="Hall O."/>
            <person name="Minx P."/>
            <person name="Tomlinson C."/>
            <person name="Mitreva M."/>
            <person name="Nelson J."/>
            <person name="Hou S."/>
            <person name="Wollam A."/>
            <person name="Pepin K.H."/>
            <person name="Johnson M."/>
            <person name="Bhonagiri V."/>
            <person name="Nash W.E."/>
            <person name="Warren W."/>
            <person name="Chinwalla A."/>
            <person name="Mardis E.R."/>
            <person name="Wilson R.K."/>
        </authorList>
    </citation>
    <scope>NUCLEOTIDE SEQUENCE [LARGE SCALE GENOMIC DNA]</scope>
    <source>
        <strain evidence="4">ATCC 49176</strain>
    </source>
</reference>
<sequence>MWQKLNQAWQDPVKDSWWKVLLLIGVYLTSQILAVTGLIQYGLARSGLESYDLVGADLSDLAYIQPWTFVIMEAVGLVVLILGISIFGFKLFDWTINKWKLLIGGFAVYGIMYGYLTLYDQVLIAYNPAFETTQNQAALRISTQGAPFLLTFLALSILGPIVEEILFRGLLMKYLLPQLPWLGLGISSVIFGLLHRPANVLEWGLYAGMGLIFGLTYLKTRRLEYTICVHIINNCVAVMMMYGL</sequence>
<dbReference type="GO" id="GO:0080120">
    <property type="term" value="P:CAAX-box protein maturation"/>
    <property type="evidence" value="ECO:0007669"/>
    <property type="project" value="UniProtKB-ARBA"/>
</dbReference>
<dbReference type="PANTHER" id="PTHR36435">
    <property type="entry name" value="SLR1288 PROTEIN"/>
    <property type="match status" value="1"/>
</dbReference>
<dbReference type="InterPro" id="IPR052710">
    <property type="entry name" value="CAAX_protease"/>
</dbReference>
<dbReference type="RefSeq" id="WP_023392252.1">
    <property type="nucleotide sequence ID" value="NZ_KI535341.1"/>
</dbReference>
<evidence type="ECO:0000256" key="2">
    <source>
        <dbReference type="SAM" id="Phobius"/>
    </source>
</evidence>
<feature type="transmembrane region" description="Helical" evidence="2">
    <location>
        <begin position="174"/>
        <end position="194"/>
    </location>
</feature>
<evidence type="ECO:0000313" key="4">
    <source>
        <dbReference type="EMBL" id="ESK65069.1"/>
    </source>
</evidence>
<dbReference type="STRING" id="592010.GCWU000182_001612"/>
<protein>
    <submittedName>
        <fullName evidence="4">CAAX amino terminal protease family protein</fullName>
    </submittedName>
</protein>
<dbReference type="GeneID" id="84817175"/>
<gene>
    <name evidence="4" type="ORF">GCWU000182_001612</name>
</gene>
<feature type="transmembrane region" description="Helical" evidence="2">
    <location>
        <begin position="101"/>
        <end position="118"/>
    </location>
</feature>
<feature type="transmembrane region" description="Helical" evidence="2">
    <location>
        <begin position="138"/>
        <end position="162"/>
    </location>
</feature>